<dbReference type="GO" id="GO:0030688">
    <property type="term" value="C:preribosome, small subunit precursor"/>
    <property type="evidence" value="ECO:0007669"/>
    <property type="project" value="TreeGrafter"/>
</dbReference>
<dbReference type="GO" id="GO:0005737">
    <property type="term" value="C:cytoplasm"/>
    <property type="evidence" value="ECO:0007669"/>
    <property type="project" value="TreeGrafter"/>
</dbReference>
<sequence length="106" mass="11857">MKPKQAKFFFRYVLLAAVRDIITTNKHLNVHSFEALLRSLYKPAPFFKGILFPLLEENCTLKEAAIIASILSRKTIPAQHLAAAMIHTAVLDFSGQFNNAWLGLGS</sequence>
<dbReference type="InterPro" id="IPR007955">
    <property type="entry name" value="Bystin"/>
</dbReference>
<reference evidence="2" key="1">
    <citation type="submission" date="2020-07" db="EMBL/GenBank/DDBJ databases">
        <authorList>
            <person name="Nieuwenhuis M."/>
            <person name="Van De Peppel L.J.J."/>
        </authorList>
    </citation>
    <scope>NUCLEOTIDE SEQUENCE</scope>
    <source>
        <strain evidence="2">AP01</strain>
        <tissue evidence="2">Mycelium</tissue>
    </source>
</reference>
<name>A0A9P7GEY8_9AGAR</name>
<evidence type="ECO:0000313" key="3">
    <source>
        <dbReference type="Proteomes" id="UP000775547"/>
    </source>
</evidence>
<proteinExistence type="inferred from homology"/>
<dbReference type="PANTHER" id="PTHR12821">
    <property type="entry name" value="BYSTIN"/>
    <property type="match status" value="1"/>
</dbReference>
<comment type="caution">
    <text evidence="2">The sequence shown here is derived from an EMBL/GenBank/DDBJ whole genome shotgun (WGS) entry which is preliminary data.</text>
</comment>
<evidence type="ECO:0000313" key="2">
    <source>
        <dbReference type="EMBL" id="KAG5646090.1"/>
    </source>
</evidence>
<dbReference type="OrthoDB" id="2192561at2759"/>
<accession>A0A9P7GEY8</accession>
<protein>
    <submittedName>
        <fullName evidence="2">Uncharacterized protein</fullName>
    </submittedName>
</protein>
<gene>
    <name evidence="2" type="ORF">DXG03_004329</name>
</gene>
<organism evidence="2 3">
    <name type="scientific">Asterophora parasitica</name>
    <dbReference type="NCBI Taxonomy" id="117018"/>
    <lineage>
        <taxon>Eukaryota</taxon>
        <taxon>Fungi</taxon>
        <taxon>Dikarya</taxon>
        <taxon>Basidiomycota</taxon>
        <taxon>Agaricomycotina</taxon>
        <taxon>Agaricomycetes</taxon>
        <taxon>Agaricomycetidae</taxon>
        <taxon>Agaricales</taxon>
        <taxon>Tricholomatineae</taxon>
        <taxon>Lyophyllaceae</taxon>
        <taxon>Asterophora</taxon>
    </lineage>
</organism>
<keyword evidence="3" id="KW-1185">Reference proteome</keyword>
<dbReference type="Proteomes" id="UP000775547">
    <property type="component" value="Unassembled WGS sequence"/>
</dbReference>
<dbReference type="GO" id="GO:0005730">
    <property type="term" value="C:nucleolus"/>
    <property type="evidence" value="ECO:0007669"/>
    <property type="project" value="TreeGrafter"/>
</dbReference>
<dbReference type="EMBL" id="JABCKV010000026">
    <property type="protein sequence ID" value="KAG5646090.1"/>
    <property type="molecule type" value="Genomic_DNA"/>
</dbReference>
<comment type="similarity">
    <text evidence="1">Belongs to the bystin family.</text>
</comment>
<dbReference type="GO" id="GO:0030515">
    <property type="term" value="F:snoRNA binding"/>
    <property type="evidence" value="ECO:0007669"/>
    <property type="project" value="TreeGrafter"/>
</dbReference>
<reference evidence="2" key="2">
    <citation type="submission" date="2021-10" db="EMBL/GenBank/DDBJ databases">
        <title>Phylogenomics reveals ancestral predisposition of the termite-cultivated fungus Termitomyces towards a domesticated lifestyle.</title>
        <authorList>
            <person name="Auxier B."/>
            <person name="Grum-Grzhimaylo A."/>
            <person name="Cardenas M.E."/>
            <person name="Lodge J.D."/>
            <person name="Laessoe T."/>
            <person name="Pedersen O."/>
            <person name="Smith M.E."/>
            <person name="Kuyper T.W."/>
            <person name="Franco-Molano E.A."/>
            <person name="Baroni T.J."/>
            <person name="Aanen D.K."/>
        </authorList>
    </citation>
    <scope>NUCLEOTIDE SEQUENCE</scope>
    <source>
        <strain evidence="2">AP01</strain>
        <tissue evidence="2">Mycelium</tissue>
    </source>
</reference>
<evidence type="ECO:0000256" key="1">
    <source>
        <dbReference type="ARBA" id="ARBA00007114"/>
    </source>
</evidence>
<dbReference type="PANTHER" id="PTHR12821:SF0">
    <property type="entry name" value="BYSTIN"/>
    <property type="match status" value="1"/>
</dbReference>
<dbReference type="GO" id="GO:0006364">
    <property type="term" value="P:rRNA processing"/>
    <property type="evidence" value="ECO:0007669"/>
    <property type="project" value="TreeGrafter"/>
</dbReference>
<dbReference type="Pfam" id="PF05291">
    <property type="entry name" value="Bystin"/>
    <property type="match status" value="1"/>
</dbReference>
<dbReference type="AlphaFoldDB" id="A0A9P7GEY8"/>